<dbReference type="Proteomes" id="UP000777774">
    <property type="component" value="Unassembled WGS sequence"/>
</dbReference>
<evidence type="ECO:0008006" key="5">
    <source>
        <dbReference type="Google" id="ProtNLM"/>
    </source>
</evidence>
<feature type="region of interest" description="Disordered" evidence="1">
    <location>
        <begin position="28"/>
        <end position="75"/>
    </location>
</feature>
<feature type="chain" id="PRO_5045735791" description="ATP/GTP-binding protein" evidence="2">
    <location>
        <begin position="26"/>
        <end position="340"/>
    </location>
</feature>
<keyword evidence="2" id="KW-0732">Signal</keyword>
<proteinExistence type="predicted"/>
<sequence>MLRRSAAVLGLSVALVLVPLTAAVADDPPFGQEETAGPGDSSGPGTGTSGGSSGGSIQVTVSQSGSTSGGRTFTSTTTRTVAPLCWMGRGPTGAEYYEYWKLGGPARESDTLDDFANQGLLHQGWEEHATDTEGHWYEATCSGSAPGEVATEYYLSHPAVWVGPTDPAPPQDAQVDPEVLAQIASESMDLPRGTIRWNPSLSGTGATVVGTDTWVWVEDAATTVSVTAQIPSGTWARVDAALSALQVSAPGADTVSCPDTGTPWGGGAASTTCSLRFFRSSANQPVKAGQSQPTATLTAQATWTASWVSSEDPNPTALPAQTISATAEIPVAEIQGVVSR</sequence>
<organism evidence="3 4">
    <name type="scientific">Cellulomonas septica</name>
    <dbReference type="NCBI Taxonomy" id="285080"/>
    <lineage>
        <taxon>Bacteria</taxon>
        <taxon>Bacillati</taxon>
        <taxon>Actinomycetota</taxon>
        <taxon>Actinomycetes</taxon>
        <taxon>Micrococcales</taxon>
        <taxon>Cellulomonadaceae</taxon>
        <taxon>Cellulomonas</taxon>
    </lineage>
</organism>
<evidence type="ECO:0000313" key="3">
    <source>
        <dbReference type="EMBL" id="NKY39470.1"/>
    </source>
</evidence>
<protein>
    <recommendedName>
        <fullName evidence="5">ATP/GTP-binding protein</fullName>
    </recommendedName>
</protein>
<keyword evidence="4" id="KW-1185">Reference proteome</keyword>
<feature type="signal peptide" evidence="2">
    <location>
        <begin position="1"/>
        <end position="25"/>
    </location>
</feature>
<reference evidence="3 4" key="1">
    <citation type="submission" date="2020-04" db="EMBL/GenBank/DDBJ databases">
        <title>MicrobeNet Type strains.</title>
        <authorList>
            <person name="Nicholson A.C."/>
        </authorList>
    </citation>
    <scope>NUCLEOTIDE SEQUENCE [LARGE SCALE GENOMIC DNA]</scope>
    <source>
        <strain evidence="3 4">ATCC BAA-787</strain>
    </source>
</reference>
<dbReference type="EMBL" id="JAAXOY010000155">
    <property type="protein sequence ID" value="NKY39470.1"/>
    <property type="molecule type" value="Genomic_DNA"/>
</dbReference>
<accession>A0ABX1K1N5</accession>
<gene>
    <name evidence="3" type="ORF">HGA02_08000</name>
</gene>
<name>A0ABX1K1N5_9CELL</name>
<dbReference type="RefSeq" id="WP_168678578.1">
    <property type="nucleotide sequence ID" value="NZ_JAAXOY010000155.1"/>
</dbReference>
<feature type="compositionally biased region" description="Gly residues" evidence="1">
    <location>
        <begin position="40"/>
        <end position="54"/>
    </location>
</feature>
<evidence type="ECO:0000256" key="1">
    <source>
        <dbReference type="SAM" id="MobiDB-lite"/>
    </source>
</evidence>
<comment type="caution">
    <text evidence="3">The sequence shown here is derived from an EMBL/GenBank/DDBJ whole genome shotgun (WGS) entry which is preliminary data.</text>
</comment>
<evidence type="ECO:0000313" key="4">
    <source>
        <dbReference type="Proteomes" id="UP000777774"/>
    </source>
</evidence>
<feature type="compositionally biased region" description="Low complexity" evidence="1">
    <location>
        <begin position="55"/>
        <end position="75"/>
    </location>
</feature>
<evidence type="ECO:0000256" key="2">
    <source>
        <dbReference type="SAM" id="SignalP"/>
    </source>
</evidence>